<dbReference type="Proteomes" id="UP001597128">
    <property type="component" value="Unassembled WGS sequence"/>
</dbReference>
<dbReference type="EMBL" id="JBHTKB010000002">
    <property type="protein sequence ID" value="MFD0913878.1"/>
    <property type="molecule type" value="Genomic_DNA"/>
</dbReference>
<dbReference type="RefSeq" id="WP_379057350.1">
    <property type="nucleotide sequence ID" value="NZ_JBHTKB010000002.1"/>
</dbReference>
<comment type="caution">
    <text evidence="1">The sequence shown here is derived from an EMBL/GenBank/DDBJ whole genome shotgun (WGS) entry which is preliminary data.</text>
</comment>
<keyword evidence="2" id="KW-1185">Reference proteome</keyword>
<proteinExistence type="predicted"/>
<reference evidence="2" key="1">
    <citation type="journal article" date="2019" name="Int. J. Syst. Evol. Microbiol.">
        <title>The Global Catalogue of Microorganisms (GCM) 10K type strain sequencing project: providing services to taxonomists for standard genome sequencing and annotation.</title>
        <authorList>
            <consortium name="The Broad Institute Genomics Platform"/>
            <consortium name="The Broad Institute Genome Sequencing Center for Infectious Disease"/>
            <person name="Wu L."/>
            <person name="Ma J."/>
        </authorList>
    </citation>
    <scope>NUCLEOTIDE SEQUENCE [LARGE SCALE GENOMIC DNA]</scope>
    <source>
        <strain evidence="2">CCUG 58412</strain>
    </source>
</reference>
<organism evidence="1 2">
    <name type="scientific">Methylophilus luteus</name>
    <dbReference type="NCBI Taxonomy" id="640108"/>
    <lineage>
        <taxon>Bacteria</taxon>
        <taxon>Pseudomonadati</taxon>
        <taxon>Pseudomonadota</taxon>
        <taxon>Betaproteobacteria</taxon>
        <taxon>Nitrosomonadales</taxon>
        <taxon>Methylophilaceae</taxon>
        <taxon>Methylophilus</taxon>
    </lineage>
</organism>
<gene>
    <name evidence="1" type="ORF">ACFQ1Z_10000</name>
</gene>
<sequence>MYKSNMKFKYLLTRLLWSLSALFLIFLSMFLISLSVVILTGVFAKNVHYDPNLKPANTDQKFIVVTSSTHMEDVIRKSDLETVQLPAKF</sequence>
<evidence type="ECO:0000313" key="2">
    <source>
        <dbReference type="Proteomes" id="UP001597128"/>
    </source>
</evidence>
<protein>
    <submittedName>
        <fullName evidence="1">Uncharacterized protein</fullName>
    </submittedName>
</protein>
<accession>A0ABW3F8T8</accession>
<name>A0ABW3F8T8_9PROT</name>
<evidence type="ECO:0000313" key="1">
    <source>
        <dbReference type="EMBL" id="MFD0913878.1"/>
    </source>
</evidence>